<dbReference type="GO" id="GO:0000049">
    <property type="term" value="F:tRNA binding"/>
    <property type="evidence" value="ECO:0007669"/>
    <property type="project" value="TreeGrafter"/>
</dbReference>
<dbReference type="Pfam" id="PF05833">
    <property type="entry name" value="NFACT_N"/>
    <property type="match status" value="2"/>
</dbReference>
<name>A0A2V0PHI6_9CHLO</name>
<evidence type="ECO:0000256" key="1">
    <source>
        <dbReference type="SAM" id="MobiDB-lite"/>
    </source>
</evidence>
<feature type="compositionally biased region" description="Gly residues" evidence="1">
    <location>
        <begin position="263"/>
        <end position="292"/>
    </location>
</feature>
<dbReference type="PANTHER" id="PTHR15239:SF6">
    <property type="entry name" value="RIBOSOME QUALITY CONTROL COMPLEX SUBUNIT NEMF"/>
    <property type="match status" value="1"/>
</dbReference>
<evidence type="ECO:0000259" key="2">
    <source>
        <dbReference type="Pfam" id="PF05670"/>
    </source>
</evidence>
<evidence type="ECO:0000313" key="4">
    <source>
        <dbReference type="Proteomes" id="UP000247498"/>
    </source>
</evidence>
<dbReference type="InParanoid" id="A0A2V0PHI6"/>
<dbReference type="GO" id="GO:0043023">
    <property type="term" value="F:ribosomal large subunit binding"/>
    <property type="evidence" value="ECO:0007669"/>
    <property type="project" value="TreeGrafter"/>
</dbReference>
<dbReference type="InterPro" id="IPR051608">
    <property type="entry name" value="RQC_Subunit_NEMF"/>
</dbReference>
<gene>
    <name evidence="3" type="ORF">Rsub_11027</name>
</gene>
<feature type="domain" description="NFACT RNA-binding" evidence="2">
    <location>
        <begin position="586"/>
        <end position="685"/>
    </location>
</feature>
<dbReference type="AlphaFoldDB" id="A0A2V0PHI6"/>
<keyword evidence="4" id="KW-1185">Reference proteome</keyword>
<dbReference type="OrthoDB" id="436717at2759"/>
<reference evidence="3 4" key="1">
    <citation type="journal article" date="2018" name="Sci. Rep.">
        <title>Raphidocelis subcapitata (=Pseudokirchneriella subcapitata) provides an insight into genome evolution and environmental adaptations in the Sphaeropleales.</title>
        <authorList>
            <person name="Suzuki S."/>
            <person name="Yamaguchi H."/>
            <person name="Nakajima N."/>
            <person name="Kawachi M."/>
        </authorList>
    </citation>
    <scope>NUCLEOTIDE SEQUENCE [LARGE SCALE GENOMIC DNA]</scope>
    <source>
        <strain evidence="3 4">NIES-35</strain>
    </source>
</reference>
<comment type="caution">
    <text evidence="3">The sequence shown here is derived from an EMBL/GenBank/DDBJ whole genome shotgun (WGS) entry which is preliminary data.</text>
</comment>
<sequence length="714" mass="73388">MLLRSRAAGALASPLRLQWRIGGVPRSRLSSVPAASAASAASAQEQQRGAPDAAALPKPQAPRGHGRQTLDYTALAACVAELQAEWVPSKVEEVVQPDPYTLSLRLRTPLRQGWLHLSWHPTAARACVGPAPPRGAASEAFSFVEVAGAQLRGLVLTGAALPAAWERVAQLSFGVRPGEAPSRLAFCEVQGRLSNLVLADGARTVLAAAHQVGGRQSSLRQVQQGRPYALPPLAGGVPPSAAEPLAAWRANVEAAAALAAAAGGGGGGGGGDGSSGEGGGEGGGSGGGGAGAAAGRQRPTVAGGCVRAYRGVSPSLAAELCAAAGVRTDAEPPALSDADWASLHAAWLAWLERLGGGRFAPRLDGAAGRFSVVGGPGAEFASAHEMVEAYYSRLQASEQHASLHQRLAAAARGALKKARARAAAFRQQLAAAADAPAVQRRADIIIANVYRIEEGASSLEAEDWDTGAAVSIPLDPAKTAVEQAEALYKRARKLRRAVDAVTPLLEAADAEVEYLEQVESEVAQLAVYSEPDDLAALREVRDELVEAKLMPPPPEAGLASKAAAKGRRATKRGRGAAAPGGGGAGFRRFEAPGGCVILVGRNNKQNDVLSHEVANPHDLWMHVRGLPGSHVLLRVEPGRGPPGEADVLCAAALAAWFSKARDSGKADVIVTRAEHVRKLKGGKPGQVLLAREDRVVVVRPHDSLAAAAAAEGGG</sequence>
<dbReference type="Gene3D" id="2.30.310.10">
    <property type="entry name" value="ibrinogen binding protein from staphylococcus aureus domain"/>
    <property type="match status" value="1"/>
</dbReference>
<dbReference type="PANTHER" id="PTHR15239">
    <property type="entry name" value="NUCLEAR EXPORT MEDIATOR FACTOR NEMF"/>
    <property type="match status" value="1"/>
</dbReference>
<dbReference type="GO" id="GO:1990112">
    <property type="term" value="C:RQC complex"/>
    <property type="evidence" value="ECO:0007669"/>
    <property type="project" value="TreeGrafter"/>
</dbReference>
<dbReference type="InterPro" id="IPR008532">
    <property type="entry name" value="NFACT_RNA-bd"/>
</dbReference>
<protein>
    <recommendedName>
        <fullName evidence="2">NFACT RNA-binding domain-containing protein</fullName>
    </recommendedName>
</protein>
<organism evidence="3 4">
    <name type="scientific">Raphidocelis subcapitata</name>
    <dbReference type="NCBI Taxonomy" id="307507"/>
    <lineage>
        <taxon>Eukaryota</taxon>
        <taxon>Viridiplantae</taxon>
        <taxon>Chlorophyta</taxon>
        <taxon>core chlorophytes</taxon>
        <taxon>Chlorophyceae</taxon>
        <taxon>CS clade</taxon>
        <taxon>Sphaeropleales</taxon>
        <taxon>Selenastraceae</taxon>
        <taxon>Raphidocelis</taxon>
    </lineage>
</organism>
<dbReference type="GO" id="GO:0072344">
    <property type="term" value="P:rescue of stalled ribosome"/>
    <property type="evidence" value="ECO:0007669"/>
    <property type="project" value="TreeGrafter"/>
</dbReference>
<accession>A0A2V0PHI6</accession>
<feature type="region of interest" description="Disordered" evidence="1">
    <location>
        <begin position="263"/>
        <end position="296"/>
    </location>
</feature>
<evidence type="ECO:0000313" key="3">
    <source>
        <dbReference type="EMBL" id="GBF97380.1"/>
    </source>
</evidence>
<proteinExistence type="predicted"/>
<feature type="region of interest" description="Disordered" evidence="1">
    <location>
        <begin position="35"/>
        <end position="67"/>
    </location>
</feature>
<dbReference type="Pfam" id="PF05670">
    <property type="entry name" value="NFACT-R_1"/>
    <property type="match status" value="1"/>
</dbReference>
<dbReference type="EMBL" id="BDRX01000097">
    <property type="protein sequence ID" value="GBF97380.1"/>
    <property type="molecule type" value="Genomic_DNA"/>
</dbReference>
<dbReference type="STRING" id="307507.A0A2V0PHI6"/>
<dbReference type="Proteomes" id="UP000247498">
    <property type="component" value="Unassembled WGS sequence"/>
</dbReference>